<name>A0ABR9EFV8_9GAMM</name>
<dbReference type="Proteomes" id="UP000615755">
    <property type="component" value="Unassembled WGS sequence"/>
</dbReference>
<evidence type="ECO:0000313" key="2">
    <source>
        <dbReference type="Proteomes" id="UP000615755"/>
    </source>
</evidence>
<gene>
    <name evidence="1" type="ORF">PAUR_a2275</name>
</gene>
<sequence length="57" mass="6463">MSYNPTSAINVGLSKFYENKVKTSLFFKFKGTSDDVNSECEPRMSEVIHRFCGEGVH</sequence>
<comment type="caution">
    <text evidence="1">The sequence shown here is derived from an EMBL/GenBank/DDBJ whole genome shotgun (WGS) entry which is preliminary data.</text>
</comment>
<evidence type="ECO:0000313" key="1">
    <source>
        <dbReference type="EMBL" id="MBE0368628.1"/>
    </source>
</evidence>
<accession>A0ABR9EFV8</accession>
<organism evidence="1 2">
    <name type="scientific">Pseudoalteromonas aurantia 208</name>
    <dbReference type="NCBI Taxonomy" id="1314867"/>
    <lineage>
        <taxon>Bacteria</taxon>
        <taxon>Pseudomonadati</taxon>
        <taxon>Pseudomonadota</taxon>
        <taxon>Gammaproteobacteria</taxon>
        <taxon>Alteromonadales</taxon>
        <taxon>Pseudoalteromonadaceae</taxon>
        <taxon>Pseudoalteromonas</taxon>
    </lineage>
</organism>
<proteinExistence type="predicted"/>
<protein>
    <submittedName>
        <fullName evidence="1">Uncharacterized protein</fullName>
    </submittedName>
</protein>
<reference evidence="1 2" key="1">
    <citation type="submission" date="2015-03" db="EMBL/GenBank/DDBJ databases">
        <title>Genome sequence of Pseudoalteromonas aurantia.</title>
        <authorList>
            <person name="Xie B.-B."/>
            <person name="Rong J.-C."/>
            <person name="Qin Q.-L."/>
            <person name="Zhang Y.-Z."/>
        </authorList>
    </citation>
    <scope>NUCLEOTIDE SEQUENCE [LARGE SCALE GENOMIC DNA]</scope>
    <source>
        <strain evidence="1 2">208</strain>
    </source>
</reference>
<dbReference type="EMBL" id="AQGV01000012">
    <property type="protein sequence ID" value="MBE0368628.1"/>
    <property type="molecule type" value="Genomic_DNA"/>
</dbReference>
<keyword evidence="2" id="KW-1185">Reference proteome</keyword>